<proteinExistence type="predicted"/>
<protein>
    <submittedName>
        <fullName evidence="1">Uncharacterized protein</fullName>
    </submittedName>
</protein>
<accession>A0A5B7H4T7</accession>
<evidence type="ECO:0000313" key="2">
    <source>
        <dbReference type="Proteomes" id="UP000324222"/>
    </source>
</evidence>
<comment type="caution">
    <text evidence="1">The sequence shown here is derived from an EMBL/GenBank/DDBJ whole genome shotgun (WGS) entry which is preliminary data.</text>
</comment>
<evidence type="ECO:0000313" key="1">
    <source>
        <dbReference type="EMBL" id="MPC64839.1"/>
    </source>
</evidence>
<keyword evidence="2" id="KW-1185">Reference proteome</keyword>
<name>A0A5B7H4T7_PORTR</name>
<dbReference type="EMBL" id="VSRR010022639">
    <property type="protein sequence ID" value="MPC64839.1"/>
    <property type="molecule type" value="Genomic_DNA"/>
</dbReference>
<organism evidence="1 2">
    <name type="scientific">Portunus trituberculatus</name>
    <name type="common">Swimming crab</name>
    <name type="synonym">Neptunus trituberculatus</name>
    <dbReference type="NCBI Taxonomy" id="210409"/>
    <lineage>
        <taxon>Eukaryota</taxon>
        <taxon>Metazoa</taxon>
        <taxon>Ecdysozoa</taxon>
        <taxon>Arthropoda</taxon>
        <taxon>Crustacea</taxon>
        <taxon>Multicrustacea</taxon>
        <taxon>Malacostraca</taxon>
        <taxon>Eumalacostraca</taxon>
        <taxon>Eucarida</taxon>
        <taxon>Decapoda</taxon>
        <taxon>Pleocyemata</taxon>
        <taxon>Brachyura</taxon>
        <taxon>Eubrachyura</taxon>
        <taxon>Portunoidea</taxon>
        <taxon>Portunidae</taxon>
        <taxon>Portuninae</taxon>
        <taxon>Portunus</taxon>
    </lineage>
</organism>
<dbReference type="AlphaFoldDB" id="A0A5B7H4T7"/>
<sequence length="105" mass="11870">MSVVGNLSPTTATPQTLAAKHGSLWVEPRMDGWMDSEGDDWEVEKDAHSKTAQKNLQTKEKCEARLMHRSIRISKNGKHAIRFPVFLKQLLHNRSFAGNVVEEKS</sequence>
<reference evidence="1 2" key="1">
    <citation type="submission" date="2019-05" db="EMBL/GenBank/DDBJ databases">
        <title>Another draft genome of Portunus trituberculatus and its Hox gene families provides insights of decapod evolution.</title>
        <authorList>
            <person name="Jeong J.-H."/>
            <person name="Song I."/>
            <person name="Kim S."/>
            <person name="Choi T."/>
            <person name="Kim D."/>
            <person name="Ryu S."/>
            <person name="Kim W."/>
        </authorList>
    </citation>
    <scope>NUCLEOTIDE SEQUENCE [LARGE SCALE GENOMIC DNA]</scope>
    <source>
        <tissue evidence="1">Muscle</tissue>
    </source>
</reference>
<gene>
    <name evidence="1" type="ORF">E2C01_058961</name>
</gene>
<dbReference type="Proteomes" id="UP000324222">
    <property type="component" value="Unassembled WGS sequence"/>
</dbReference>